<gene>
    <name evidence="1" type="ORF">PMG11_02805</name>
</gene>
<protein>
    <recommendedName>
        <fullName evidence="3">PEBP-like protein</fullName>
    </recommendedName>
</protein>
<dbReference type="InterPro" id="IPR008914">
    <property type="entry name" value="PEBP"/>
</dbReference>
<proteinExistence type="predicted"/>
<dbReference type="CDD" id="cd00457">
    <property type="entry name" value="PEBP"/>
    <property type="match status" value="1"/>
</dbReference>
<dbReference type="Proteomes" id="UP000042958">
    <property type="component" value="Unassembled WGS sequence"/>
</dbReference>
<name>A0A0F7TIR4_PENBI</name>
<accession>A0A0F7TIR4</accession>
<organism evidence="1 2">
    <name type="scientific">Penicillium brasilianum</name>
    <dbReference type="NCBI Taxonomy" id="104259"/>
    <lineage>
        <taxon>Eukaryota</taxon>
        <taxon>Fungi</taxon>
        <taxon>Dikarya</taxon>
        <taxon>Ascomycota</taxon>
        <taxon>Pezizomycotina</taxon>
        <taxon>Eurotiomycetes</taxon>
        <taxon>Eurotiomycetidae</taxon>
        <taxon>Eurotiales</taxon>
        <taxon>Aspergillaceae</taxon>
        <taxon>Penicillium</taxon>
    </lineage>
</organism>
<dbReference type="Pfam" id="PF01161">
    <property type="entry name" value="PBP"/>
    <property type="match status" value="1"/>
</dbReference>
<dbReference type="InterPro" id="IPR049556">
    <property type="entry name" value="PhiB"/>
</dbReference>
<dbReference type="PANTHER" id="PTHR30289">
    <property type="entry name" value="UNCHARACTERIZED PROTEIN YBCL-RELATED"/>
    <property type="match status" value="1"/>
</dbReference>
<dbReference type="STRING" id="104259.A0A0F7TIR4"/>
<dbReference type="InterPro" id="IPR036610">
    <property type="entry name" value="PEBP-like_sf"/>
</dbReference>
<dbReference type="EMBL" id="CDHK01000002">
    <property type="protein sequence ID" value="CEJ56603.1"/>
    <property type="molecule type" value="Genomic_DNA"/>
</dbReference>
<dbReference type="PANTHER" id="PTHR30289:SF1">
    <property type="entry name" value="PEBP (PHOSPHATIDYLETHANOLAMINE-BINDING PROTEIN) FAMILY PROTEIN"/>
    <property type="match status" value="1"/>
</dbReference>
<dbReference type="SUPFAM" id="SSF49777">
    <property type="entry name" value="PEBP-like"/>
    <property type="match status" value="1"/>
</dbReference>
<dbReference type="OrthoDB" id="10251855at2759"/>
<keyword evidence="2" id="KW-1185">Reference proteome</keyword>
<reference evidence="2" key="1">
    <citation type="journal article" date="2015" name="Genome Announc.">
        <title>Draft genome sequence of the fungus Penicillium brasilianum MG11.</title>
        <authorList>
            <person name="Horn F."/>
            <person name="Linde J."/>
            <person name="Mattern D.J."/>
            <person name="Walther G."/>
            <person name="Guthke R."/>
            <person name="Brakhage A.A."/>
            <person name="Valiante V."/>
        </authorList>
    </citation>
    <scope>NUCLEOTIDE SEQUENCE [LARGE SCALE GENOMIC DNA]</scope>
    <source>
        <strain evidence="2">MG11</strain>
    </source>
</reference>
<dbReference type="AlphaFoldDB" id="A0A0F7TIR4"/>
<sequence length="199" mass="21998">MNYIEYGISRIFASAKGRDARLFTKGPAFTQIPGPTFSLKCTEVGPSGSRMPIDLSAEGLGRFPTLSWSAATPDIKEYLLVSEDPDAPLPSPIIHGIYYGIPASKMGVSDVDFEVAEGEYMLKGGFKYGKNRRGTVYIPPRPLLGHGPHRYFFTLVALSQPVDTSKMSPLPTIEEMAKEIEGKVMGWGEWVGSYERKWE</sequence>
<evidence type="ECO:0000313" key="2">
    <source>
        <dbReference type="Proteomes" id="UP000042958"/>
    </source>
</evidence>
<dbReference type="Gene3D" id="3.90.280.10">
    <property type="entry name" value="PEBP-like"/>
    <property type="match status" value="1"/>
</dbReference>
<evidence type="ECO:0000313" key="1">
    <source>
        <dbReference type="EMBL" id="CEJ56603.1"/>
    </source>
</evidence>
<evidence type="ECO:0008006" key="3">
    <source>
        <dbReference type="Google" id="ProtNLM"/>
    </source>
</evidence>